<dbReference type="OrthoDB" id="10473013at2759"/>
<comment type="caution">
    <text evidence="1">The sequence shown here is derived from an EMBL/GenBank/DDBJ whole genome shotgun (WGS) entry which is preliminary data.</text>
</comment>
<organism evidence="1 2">
    <name type="scientific">Asbolus verrucosus</name>
    <name type="common">Desert ironclad beetle</name>
    <dbReference type="NCBI Taxonomy" id="1661398"/>
    <lineage>
        <taxon>Eukaryota</taxon>
        <taxon>Metazoa</taxon>
        <taxon>Ecdysozoa</taxon>
        <taxon>Arthropoda</taxon>
        <taxon>Hexapoda</taxon>
        <taxon>Insecta</taxon>
        <taxon>Pterygota</taxon>
        <taxon>Neoptera</taxon>
        <taxon>Endopterygota</taxon>
        <taxon>Coleoptera</taxon>
        <taxon>Polyphaga</taxon>
        <taxon>Cucujiformia</taxon>
        <taxon>Tenebrionidae</taxon>
        <taxon>Pimeliinae</taxon>
        <taxon>Asbolus</taxon>
    </lineage>
</organism>
<reference evidence="1 2" key="1">
    <citation type="submission" date="2017-03" db="EMBL/GenBank/DDBJ databases">
        <title>Genome of the blue death feigning beetle - Asbolus verrucosus.</title>
        <authorList>
            <person name="Rider S.D."/>
        </authorList>
    </citation>
    <scope>NUCLEOTIDE SEQUENCE [LARGE SCALE GENOMIC DNA]</scope>
    <source>
        <strain evidence="1">Butters</strain>
        <tissue evidence="1">Head and leg muscle</tissue>
    </source>
</reference>
<gene>
    <name evidence="1" type="ORF">BDFB_008793</name>
</gene>
<evidence type="ECO:0000313" key="1">
    <source>
        <dbReference type="EMBL" id="RZB41567.1"/>
    </source>
</evidence>
<accession>A0A482VD11</accession>
<protein>
    <submittedName>
        <fullName evidence="1">Uncharacterized protein</fullName>
    </submittedName>
</protein>
<evidence type="ECO:0000313" key="2">
    <source>
        <dbReference type="Proteomes" id="UP000292052"/>
    </source>
</evidence>
<keyword evidence="2" id="KW-1185">Reference proteome</keyword>
<dbReference type="EMBL" id="QDEB01113067">
    <property type="protein sequence ID" value="RZB41567.1"/>
    <property type="molecule type" value="Genomic_DNA"/>
</dbReference>
<sequence>MVKVVFCASENYLLIRWTAVVSRSAFQQPTASYFFSATLSENCLVPI</sequence>
<dbReference type="Proteomes" id="UP000292052">
    <property type="component" value="Unassembled WGS sequence"/>
</dbReference>
<name>A0A482VD11_ASBVE</name>
<proteinExistence type="predicted"/>
<dbReference type="AlphaFoldDB" id="A0A482VD11"/>